<dbReference type="RefSeq" id="WP_090866034.1">
    <property type="nucleotide sequence ID" value="NZ_FOHE01000001.1"/>
</dbReference>
<dbReference type="InterPro" id="IPR018652">
    <property type="entry name" value="DUF2082_NA-bd_Znr"/>
</dbReference>
<dbReference type="Pfam" id="PF09855">
    <property type="entry name" value="Zn_ribbon_13"/>
    <property type="match status" value="1"/>
</dbReference>
<dbReference type="OrthoDB" id="1822642at2"/>
<dbReference type="Proteomes" id="UP000198618">
    <property type="component" value="Unassembled WGS sequence"/>
</dbReference>
<organism evidence="1 2">
    <name type="scientific">Oceanobacillus limi</name>
    <dbReference type="NCBI Taxonomy" id="930131"/>
    <lineage>
        <taxon>Bacteria</taxon>
        <taxon>Bacillati</taxon>
        <taxon>Bacillota</taxon>
        <taxon>Bacilli</taxon>
        <taxon>Bacillales</taxon>
        <taxon>Bacillaceae</taxon>
        <taxon>Oceanobacillus</taxon>
    </lineage>
</organism>
<gene>
    <name evidence="1" type="ORF">SAMN05216389_101267</name>
</gene>
<evidence type="ECO:0000313" key="1">
    <source>
        <dbReference type="EMBL" id="SES65428.1"/>
    </source>
</evidence>
<proteinExistence type="predicted"/>
<dbReference type="EMBL" id="FOHE01000001">
    <property type="protein sequence ID" value="SES65428.1"/>
    <property type="molecule type" value="Genomic_DNA"/>
</dbReference>
<evidence type="ECO:0000313" key="2">
    <source>
        <dbReference type="Proteomes" id="UP000198618"/>
    </source>
</evidence>
<reference evidence="1 2" key="1">
    <citation type="submission" date="2016-10" db="EMBL/GenBank/DDBJ databases">
        <authorList>
            <person name="de Groot N.N."/>
        </authorList>
    </citation>
    <scope>NUCLEOTIDE SEQUENCE [LARGE SCALE GENOMIC DNA]</scope>
    <source>
        <strain evidence="1 2">IBRC-M 10780</strain>
    </source>
</reference>
<sequence length="66" mass="7406">MNDTVCPKCEHNQMKKGTIRVGNGAAVHMFPHDNPRSQSSPITSYFCLNCGYIFELYVEKPANLDS</sequence>
<protein>
    <submittedName>
        <fullName evidence="1">Nucleic-acid-binding protein containing Zn-ribbon domain</fullName>
    </submittedName>
</protein>
<name>A0A1H9Y9C1_9BACI</name>
<keyword evidence="2" id="KW-1185">Reference proteome</keyword>
<dbReference type="AlphaFoldDB" id="A0A1H9Y9C1"/>
<accession>A0A1H9Y9C1</accession>